<dbReference type="Proteomes" id="UP001597472">
    <property type="component" value="Unassembled WGS sequence"/>
</dbReference>
<dbReference type="RefSeq" id="WP_376893233.1">
    <property type="nucleotide sequence ID" value="NZ_JBHULS010000003.1"/>
</dbReference>
<gene>
    <name evidence="2" type="ORF">ACFSQP_08045</name>
</gene>
<comment type="caution">
    <text evidence="2">The sequence shown here is derived from an EMBL/GenBank/DDBJ whole genome shotgun (WGS) entry which is preliminary data.</text>
</comment>
<dbReference type="EMBL" id="JBHULS010000003">
    <property type="protein sequence ID" value="MFD2551763.1"/>
    <property type="molecule type" value="Genomic_DNA"/>
</dbReference>
<evidence type="ECO:0000313" key="3">
    <source>
        <dbReference type="Proteomes" id="UP001597472"/>
    </source>
</evidence>
<accession>A0ABW5KTS7</accession>
<organism evidence="2 3">
    <name type="scientific">Bizionia sediminis</name>
    <dbReference type="NCBI Taxonomy" id="1737064"/>
    <lineage>
        <taxon>Bacteria</taxon>
        <taxon>Pseudomonadati</taxon>
        <taxon>Bacteroidota</taxon>
        <taxon>Flavobacteriia</taxon>
        <taxon>Flavobacteriales</taxon>
        <taxon>Flavobacteriaceae</taxon>
        <taxon>Bizionia</taxon>
    </lineage>
</organism>
<evidence type="ECO:0000256" key="1">
    <source>
        <dbReference type="SAM" id="Coils"/>
    </source>
</evidence>
<evidence type="ECO:0000313" key="2">
    <source>
        <dbReference type="EMBL" id="MFD2551763.1"/>
    </source>
</evidence>
<protein>
    <submittedName>
        <fullName evidence="2">Uncharacterized protein</fullName>
    </submittedName>
</protein>
<feature type="coiled-coil region" evidence="1">
    <location>
        <begin position="145"/>
        <end position="184"/>
    </location>
</feature>
<keyword evidence="3" id="KW-1185">Reference proteome</keyword>
<keyword evidence="1" id="KW-0175">Coiled coil</keyword>
<name>A0ABW5KTS7_9FLAO</name>
<sequence>MSQLATIFEKIKEDFFTNHLDEGNRENFELIFSPFSTGFTNDDFLFLDSATASSSADSARKYQDELYEFFQIANTIPLEANFWTISGDKNDYLSSKYKTIIEGLKFIDIDTLKIDMLYEHPVFNQALNAINSEQQKTYTTFYNLKSKLNNTINTLKSSINETNKAIVELEIKMIQENVDKLNEKWISNGFKNDIETKILNIIKDEFKRFMLLFNESKAKLLTLKREHLTSGSDYYITSCSPNNLYKSDALDWKKMTINPAELESLFSKVNIKSYQSVFGNSPLSQLDLESVQFELIFVNVERAWYEEQIIKSPFWDINLLNKDQISIPKITSKLIFVRRVNLKVKKNANNNRLLIEKASAKNLGPFMINMSNYKMGQSLKLKAINTSLHIDRKVVMNVSSKINKKKEDRAVKNIVNQKQQQFISLAPHLKKQFIAKETIKIAALTKPMSLQFTATPLISPINTVNCKFTFIDAHSREAMIVTPEKIKIHYNKKPLNVLIKPEGKALKTVLTGNTFYRLFIEEDAIIKPVVFDFKTTKVNSSKNNFIIKVTKKEITEEEEIDNSFQLIGVIAKTLEDFPNPIKKATYF</sequence>
<proteinExistence type="predicted"/>
<reference evidence="3" key="1">
    <citation type="journal article" date="2019" name="Int. J. Syst. Evol. Microbiol.">
        <title>The Global Catalogue of Microorganisms (GCM) 10K type strain sequencing project: providing services to taxonomists for standard genome sequencing and annotation.</title>
        <authorList>
            <consortium name="The Broad Institute Genomics Platform"/>
            <consortium name="The Broad Institute Genome Sequencing Center for Infectious Disease"/>
            <person name="Wu L."/>
            <person name="Ma J."/>
        </authorList>
    </citation>
    <scope>NUCLEOTIDE SEQUENCE [LARGE SCALE GENOMIC DNA]</scope>
    <source>
        <strain evidence="3">KCTC 42587</strain>
    </source>
</reference>